<protein>
    <submittedName>
        <fullName evidence="1">Flagellar biosynthetic protein FliR</fullName>
    </submittedName>
</protein>
<proteinExistence type="predicted"/>
<evidence type="ECO:0000313" key="1">
    <source>
        <dbReference type="EMBL" id="WHZ59841.1"/>
    </source>
</evidence>
<reference evidence="2" key="1">
    <citation type="journal article" date="2025" name="Aquaculture">
        <title>Assessment of the bioflocculant production and safety properties of Metabacillus hrfriensis sp. nov. based on phenotypic and whole-genome sequencing analysis.</title>
        <authorList>
            <person name="Zhang R."/>
            <person name="Zhao Z."/>
            <person name="Luo L."/>
            <person name="Wang S."/>
            <person name="Guo K."/>
            <person name="Xu W."/>
        </authorList>
    </citation>
    <scope>NUCLEOTIDE SEQUENCE [LARGE SCALE GENOMIC DNA]</scope>
    <source>
        <strain evidence="2">CT-WN-B3</strain>
    </source>
</reference>
<evidence type="ECO:0000313" key="2">
    <source>
        <dbReference type="Proteomes" id="UP001226091"/>
    </source>
</evidence>
<keyword evidence="1" id="KW-0969">Cilium</keyword>
<sequence>MNVIESFPAFLLIFARMSAFFVTLPLFSYRTIPSSHKIGFSFFLSLIVFTAVNPEPLELDGAFILLAVKEVMIGLFIGFSAYLMLAAVQIAGSLIDFQMGFAIANIIDPQTGSQSPLIGQFLNILALLFMLSVNAHHLLLDGVFYSFQYIPLEGAVFPFGDGNIANMITKSFSAMFLIAFQMSFPVVASLFLVDLALGIVARTVPQLNIFVVGLPLKIGVSFIMLILVMGAMFMLTQHVFETMLYTMKDLMEIIGGAGNGIS</sequence>
<gene>
    <name evidence="1" type="primary">fliR</name>
    <name evidence="1" type="ORF">QLQ22_11100</name>
</gene>
<name>A0ACD4RH48_9BACI</name>
<keyword evidence="1" id="KW-0966">Cell projection</keyword>
<dbReference type="Proteomes" id="UP001226091">
    <property type="component" value="Chromosome"/>
</dbReference>
<accession>A0ACD4RH48</accession>
<organism evidence="1 2">
    <name type="scientific">Metabacillus hrfriensis</name>
    <dbReference type="NCBI Taxonomy" id="3048891"/>
    <lineage>
        <taxon>Bacteria</taxon>
        <taxon>Bacillati</taxon>
        <taxon>Bacillota</taxon>
        <taxon>Bacilli</taxon>
        <taxon>Bacillales</taxon>
        <taxon>Bacillaceae</taxon>
        <taxon>Metabacillus</taxon>
    </lineage>
</organism>
<dbReference type="EMBL" id="CP126116">
    <property type="protein sequence ID" value="WHZ59841.1"/>
    <property type="molecule type" value="Genomic_DNA"/>
</dbReference>
<keyword evidence="2" id="KW-1185">Reference proteome</keyword>
<keyword evidence="1" id="KW-0282">Flagellum</keyword>